<organism evidence="1">
    <name type="scientific">Staphylococcus aureus subsp. aureus MN8</name>
    <dbReference type="NCBI Taxonomy" id="548470"/>
    <lineage>
        <taxon>Bacteria</taxon>
        <taxon>Bacillati</taxon>
        <taxon>Bacillota</taxon>
        <taxon>Bacilli</taxon>
        <taxon>Bacillales</taxon>
        <taxon>Staphylococcaceae</taxon>
        <taxon>Staphylococcus</taxon>
    </lineage>
</organism>
<evidence type="ECO:0000313" key="1">
    <source>
        <dbReference type="EMBL" id="EFH94926.1"/>
    </source>
</evidence>
<proteinExistence type="predicted"/>
<comment type="caution">
    <text evidence="1">The sequence shown here is derived from an EMBL/GenBank/DDBJ whole genome shotgun (WGS) entry which is preliminary data.</text>
</comment>
<dbReference type="Proteomes" id="UP000003455">
    <property type="component" value="Chromosome"/>
</dbReference>
<sequence>MVECTCNIFELKLIDAVVDWSSNGEMPDLVNFAGEILSNQDMVPEFLPKKQ</sequence>
<name>A0A0E1XGP4_STAAU</name>
<dbReference type="AlphaFoldDB" id="A0A0E1XGP4"/>
<gene>
    <name evidence="1" type="ORF">HMPREF0769_12547</name>
</gene>
<reference evidence="1" key="1">
    <citation type="submission" date="2010-05" db="EMBL/GenBank/DDBJ databases">
        <authorList>
            <person name="Muzny D."/>
            <person name="Qin X."/>
            <person name="Buhay C."/>
            <person name="Dugan-Rocha S."/>
            <person name="Ding Y."/>
            <person name="Chen G."/>
            <person name="Hawes A."/>
            <person name="Holder M."/>
            <person name="Jhangiani S."/>
            <person name="Johnson A."/>
            <person name="Khan Z."/>
            <person name="Li Z."/>
            <person name="Liu W."/>
            <person name="Liu X."/>
            <person name="Perez L."/>
            <person name="Shen H."/>
            <person name="Wang Q."/>
            <person name="Watt J."/>
            <person name="Xi L."/>
            <person name="Xin Y."/>
            <person name="Zhou J."/>
            <person name="Deng J."/>
            <person name="Jiang H."/>
            <person name="Liu Y."/>
            <person name="Qu J."/>
            <person name="Song X.-Z."/>
            <person name="Zhang L."/>
            <person name="Villasana D."/>
            <person name="Johnson A."/>
            <person name="Liu J."/>
            <person name="Liyanage D."/>
            <person name="Lorensuhewa L."/>
            <person name="Robinson T."/>
            <person name="Song A."/>
            <person name="Song B.-B."/>
            <person name="Dinh H."/>
            <person name="Thornton R."/>
            <person name="Coyle M."/>
            <person name="Francisco L."/>
            <person name="Jackson L."/>
            <person name="Javaid M."/>
            <person name="Korchina V."/>
            <person name="Kovar C."/>
            <person name="Mata R."/>
            <person name="Mathew T."/>
            <person name="Ngo R."/>
            <person name="Nguyen L."/>
            <person name="Nguyen N."/>
            <person name="Okwuonu G."/>
            <person name="Ongeri F."/>
            <person name="Pham C."/>
            <person name="Simmons D."/>
            <person name="Wilczek-Boney K."/>
            <person name="Hale W."/>
            <person name="Jakkamsetti A."/>
            <person name="Pham P."/>
            <person name="Ruth R."/>
            <person name="San Lucas F."/>
            <person name="Warren J."/>
            <person name="Zhang J."/>
            <person name="Zhao Z."/>
            <person name="Zhou C."/>
            <person name="Zhu D."/>
            <person name="Lee S."/>
            <person name="Bess C."/>
            <person name="Blankenburg K."/>
            <person name="Forbes L."/>
            <person name="Fu Q."/>
            <person name="Gubbala S."/>
            <person name="Hirani K."/>
            <person name="Jayaseelan J.C."/>
            <person name="Lara F."/>
            <person name="Munidasa M."/>
            <person name="Palculict T."/>
            <person name="Patil S."/>
            <person name="Pu L.-L."/>
            <person name="Saada N."/>
            <person name="Tang L."/>
            <person name="Weissenberger G."/>
            <person name="Zhu Y."/>
            <person name="Hemphill L."/>
            <person name="Shang Y."/>
            <person name="Youmans B."/>
            <person name="Ayvaz T."/>
            <person name="Ross M."/>
            <person name="Santibanez J."/>
            <person name="Aqrawi P."/>
            <person name="Gross S."/>
            <person name="Joshi V."/>
            <person name="Fowler G."/>
            <person name="Nazareth L."/>
            <person name="Reid J."/>
            <person name="Worley K."/>
            <person name="Petrosino J."/>
            <person name="Highlander S."/>
            <person name="Gibbs R."/>
        </authorList>
    </citation>
    <scope>NUCLEOTIDE SEQUENCE [LARGE SCALE GENOMIC DNA]</scope>
    <source>
        <strain evidence="1">MN8</strain>
    </source>
</reference>
<protein>
    <submittedName>
        <fullName evidence="1">Uncharacterized protein</fullName>
    </submittedName>
</protein>
<accession>A0A0E1XGP4</accession>
<dbReference type="HOGENOM" id="CLU_214997_0_0_9"/>
<dbReference type="EMBL" id="ACJA02000004">
    <property type="protein sequence ID" value="EFH94926.1"/>
    <property type="molecule type" value="Genomic_DNA"/>
</dbReference>